<evidence type="ECO:0000313" key="2">
    <source>
        <dbReference type="EMBL" id="SIS67360.1"/>
    </source>
</evidence>
<evidence type="ECO:0000313" key="3">
    <source>
        <dbReference type="Proteomes" id="UP000186156"/>
    </source>
</evidence>
<organism evidence="2 3">
    <name type="scientific">Alicyclobacillus vulcanalis</name>
    <dbReference type="NCBI Taxonomy" id="252246"/>
    <lineage>
        <taxon>Bacteria</taxon>
        <taxon>Bacillati</taxon>
        <taxon>Bacillota</taxon>
        <taxon>Bacilli</taxon>
        <taxon>Bacillales</taxon>
        <taxon>Alicyclobacillaceae</taxon>
        <taxon>Alicyclobacillus</taxon>
    </lineage>
</organism>
<keyword evidence="1" id="KW-0732">Signal</keyword>
<name>A0A1N7L135_9BACL</name>
<accession>A0A1N7L135</accession>
<sequence>MRMWLIAASSILALLFPLSEQTGGSPAVKKVTAQKVQIPPATEIQQVYIIAGLAARWFAPNREADVVSEIATWLSRAQPVAFQVPQPETRIVTNANIGPAELVVRLSAGEEMTIQPAFYVSGAGHALSEVIHDVPGVISYRVGHQTLYFRDPELYQWLKSNEWESQFHTEDLRSPS</sequence>
<keyword evidence="3" id="KW-1185">Reference proteome</keyword>
<dbReference type="RefSeq" id="WP_084182459.1">
    <property type="nucleotide sequence ID" value="NZ_FTOO01000002.1"/>
</dbReference>
<reference evidence="3" key="1">
    <citation type="submission" date="2017-01" db="EMBL/GenBank/DDBJ databases">
        <authorList>
            <person name="Varghese N."/>
            <person name="Submissions S."/>
        </authorList>
    </citation>
    <scope>NUCLEOTIDE SEQUENCE [LARGE SCALE GENOMIC DNA]</scope>
    <source>
        <strain evidence="3">DSM 16176</strain>
    </source>
</reference>
<feature type="signal peptide" evidence="1">
    <location>
        <begin position="1"/>
        <end position="22"/>
    </location>
</feature>
<evidence type="ECO:0000256" key="1">
    <source>
        <dbReference type="SAM" id="SignalP"/>
    </source>
</evidence>
<proteinExistence type="predicted"/>
<protein>
    <submittedName>
        <fullName evidence="2">Uncharacterized protein</fullName>
    </submittedName>
</protein>
<dbReference type="EMBL" id="FTOO01000002">
    <property type="protein sequence ID" value="SIS67360.1"/>
    <property type="molecule type" value="Genomic_DNA"/>
</dbReference>
<dbReference type="Proteomes" id="UP000186156">
    <property type="component" value="Unassembled WGS sequence"/>
</dbReference>
<dbReference type="AlphaFoldDB" id="A0A1N7L135"/>
<feature type="chain" id="PRO_5038332124" evidence="1">
    <location>
        <begin position="23"/>
        <end position="176"/>
    </location>
</feature>
<gene>
    <name evidence="2" type="ORF">SAMN05421799_102323</name>
</gene>
<dbReference type="OrthoDB" id="2376522at2"/>